<sequence length="321" mass="35472">MHETVGYTPSAQDPWFEAALVEYRAHRPPPTTGNPYTVLGEPVGDLRDNMGCRNRDLSAGVRVWSTVLDGVPARCCQGREDPAGPCVFFIHGGGFVGGSVQVMENPCKYLAQAAGGLVVNIDYRLAPETPFPGSIEDCVRAVRAVLRDEGFVFDRRRVFVAGDSAGANLALACAQKLEVFAGAVLYYPVVDLACGEHWHWDETVYRGWPDEMVRRCATGLKNNEPMLQKLYLQGRTSPRDPLVSPIYRQAPFCPLLIQYAEYDYLRLQAEAFARRSAAMGTEVDTVLYQGLNHAFLDLFGIVPQAKASVDRTAAFLRQHKA</sequence>
<dbReference type="PANTHER" id="PTHR48081">
    <property type="entry name" value="AB HYDROLASE SUPERFAMILY PROTEIN C4A8.06C"/>
    <property type="match status" value="1"/>
</dbReference>
<dbReference type="Proteomes" id="UP000824065">
    <property type="component" value="Unassembled WGS sequence"/>
</dbReference>
<dbReference type="InterPro" id="IPR033140">
    <property type="entry name" value="Lipase_GDXG_put_SER_AS"/>
</dbReference>
<feature type="domain" description="Alpha/beta hydrolase fold-3" evidence="4">
    <location>
        <begin position="87"/>
        <end position="296"/>
    </location>
</feature>
<dbReference type="InterPro" id="IPR050300">
    <property type="entry name" value="GDXG_lipolytic_enzyme"/>
</dbReference>
<dbReference type="InterPro" id="IPR029058">
    <property type="entry name" value="AB_hydrolase_fold"/>
</dbReference>
<evidence type="ECO:0000313" key="6">
    <source>
        <dbReference type="Proteomes" id="UP000824065"/>
    </source>
</evidence>
<gene>
    <name evidence="5" type="ORF">H9725_08375</name>
</gene>
<accession>A0A9D2JP30</accession>
<dbReference type="EMBL" id="DXBJ01000060">
    <property type="protein sequence ID" value="HIZ58575.1"/>
    <property type="molecule type" value="Genomic_DNA"/>
</dbReference>
<dbReference type="Gene3D" id="3.40.50.1820">
    <property type="entry name" value="alpha/beta hydrolase"/>
    <property type="match status" value="1"/>
</dbReference>
<dbReference type="PANTHER" id="PTHR48081:SF8">
    <property type="entry name" value="ALPHA_BETA HYDROLASE FOLD-3 DOMAIN-CONTAINING PROTEIN-RELATED"/>
    <property type="match status" value="1"/>
</dbReference>
<protein>
    <submittedName>
        <fullName evidence="5">Alpha/beta hydrolase</fullName>
    </submittedName>
</protein>
<comment type="similarity">
    <text evidence="1">Belongs to the 'GDXG' lipolytic enzyme family.</text>
</comment>
<proteinExistence type="inferred from homology"/>
<evidence type="ECO:0000313" key="5">
    <source>
        <dbReference type="EMBL" id="HIZ58575.1"/>
    </source>
</evidence>
<dbReference type="AlphaFoldDB" id="A0A9D2JP30"/>
<evidence type="ECO:0000256" key="3">
    <source>
        <dbReference type="PROSITE-ProRule" id="PRU10038"/>
    </source>
</evidence>
<evidence type="ECO:0000259" key="4">
    <source>
        <dbReference type="Pfam" id="PF07859"/>
    </source>
</evidence>
<organism evidence="5 6">
    <name type="scientific">Candidatus Faecalibacterium gallistercoris</name>
    <dbReference type="NCBI Taxonomy" id="2838579"/>
    <lineage>
        <taxon>Bacteria</taxon>
        <taxon>Bacillati</taxon>
        <taxon>Bacillota</taxon>
        <taxon>Clostridia</taxon>
        <taxon>Eubacteriales</taxon>
        <taxon>Oscillospiraceae</taxon>
        <taxon>Faecalibacterium</taxon>
    </lineage>
</organism>
<reference evidence="5" key="2">
    <citation type="submission" date="2021-04" db="EMBL/GenBank/DDBJ databases">
        <authorList>
            <person name="Gilroy R."/>
        </authorList>
    </citation>
    <scope>NUCLEOTIDE SEQUENCE</scope>
    <source>
        <strain evidence="5">ChiBcec16-3735</strain>
    </source>
</reference>
<feature type="active site" evidence="3">
    <location>
        <position position="164"/>
    </location>
</feature>
<name>A0A9D2JP30_9FIRM</name>
<evidence type="ECO:0000256" key="1">
    <source>
        <dbReference type="ARBA" id="ARBA00010515"/>
    </source>
</evidence>
<comment type="caution">
    <text evidence="5">The sequence shown here is derived from an EMBL/GenBank/DDBJ whole genome shotgun (WGS) entry which is preliminary data.</text>
</comment>
<dbReference type="InterPro" id="IPR013094">
    <property type="entry name" value="AB_hydrolase_3"/>
</dbReference>
<reference evidence="5" key="1">
    <citation type="journal article" date="2021" name="PeerJ">
        <title>Extensive microbial diversity within the chicken gut microbiome revealed by metagenomics and culture.</title>
        <authorList>
            <person name="Gilroy R."/>
            <person name="Ravi A."/>
            <person name="Getino M."/>
            <person name="Pursley I."/>
            <person name="Horton D.L."/>
            <person name="Alikhan N.F."/>
            <person name="Baker D."/>
            <person name="Gharbi K."/>
            <person name="Hall N."/>
            <person name="Watson M."/>
            <person name="Adriaenssens E.M."/>
            <person name="Foster-Nyarko E."/>
            <person name="Jarju S."/>
            <person name="Secka A."/>
            <person name="Antonio M."/>
            <person name="Oren A."/>
            <person name="Chaudhuri R.R."/>
            <person name="La Ragione R."/>
            <person name="Hildebrand F."/>
            <person name="Pallen M.J."/>
        </authorList>
    </citation>
    <scope>NUCLEOTIDE SEQUENCE</scope>
    <source>
        <strain evidence="5">ChiBcec16-3735</strain>
    </source>
</reference>
<dbReference type="GO" id="GO:0016787">
    <property type="term" value="F:hydrolase activity"/>
    <property type="evidence" value="ECO:0007669"/>
    <property type="project" value="UniProtKB-KW"/>
</dbReference>
<keyword evidence="2 5" id="KW-0378">Hydrolase</keyword>
<dbReference type="PROSITE" id="PS01174">
    <property type="entry name" value="LIPASE_GDXG_SER"/>
    <property type="match status" value="1"/>
</dbReference>
<dbReference type="SUPFAM" id="SSF53474">
    <property type="entry name" value="alpha/beta-Hydrolases"/>
    <property type="match status" value="1"/>
</dbReference>
<evidence type="ECO:0000256" key="2">
    <source>
        <dbReference type="ARBA" id="ARBA00022801"/>
    </source>
</evidence>
<dbReference type="Pfam" id="PF07859">
    <property type="entry name" value="Abhydrolase_3"/>
    <property type="match status" value="1"/>
</dbReference>